<feature type="region of interest" description="Disordered" evidence="1">
    <location>
        <begin position="42"/>
        <end position="82"/>
    </location>
</feature>
<sequence>MRSRGSKKPKKNISRIKTPFKIRCMFDCSGDIDPNSVINCTAPKSSKGVNSAKVNDESNNVQDSDPPPRESSLKELFGKNNNDHVHDKLQDDIYDEKKLVLAWKIGRNYSMRVGKIGRIDEDQPCDFKEVDVKRYFYPRCRSLAFGRQNLVY</sequence>
<name>A0AAV3Q5R1_LITER</name>
<accession>A0AAV3Q5R1</accession>
<keyword evidence="3" id="KW-1185">Reference proteome</keyword>
<dbReference type="EMBL" id="BAABME010003461">
    <property type="protein sequence ID" value="GAA0158888.1"/>
    <property type="molecule type" value="Genomic_DNA"/>
</dbReference>
<evidence type="ECO:0000256" key="1">
    <source>
        <dbReference type="SAM" id="MobiDB-lite"/>
    </source>
</evidence>
<reference evidence="2 3" key="1">
    <citation type="submission" date="2024-01" db="EMBL/GenBank/DDBJ databases">
        <title>The complete chloroplast genome sequence of Lithospermum erythrorhizon: insights into the phylogenetic relationship among Boraginaceae species and the maternal lineages of purple gromwells.</title>
        <authorList>
            <person name="Okada T."/>
            <person name="Watanabe K."/>
        </authorList>
    </citation>
    <scope>NUCLEOTIDE SEQUENCE [LARGE SCALE GENOMIC DNA]</scope>
</reference>
<gene>
    <name evidence="2" type="ORF">LIER_15799</name>
</gene>
<dbReference type="Proteomes" id="UP001454036">
    <property type="component" value="Unassembled WGS sequence"/>
</dbReference>
<proteinExistence type="predicted"/>
<feature type="compositionally biased region" description="Basic and acidic residues" evidence="1">
    <location>
        <begin position="66"/>
        <end position="82"/>
    </location>
</feature>
<comment type="caution">
    <text evidence="2">The sequence shown here is derived from an EMBL/GenBank/DDBJ whole genome shotgun (WGS) entry which is preliminary data.</text>
</comment>
<dbReference type="AlphaFoldDB" id="A0AAV3Q5R1"/>
<feature type="compositionally biased region" description="Polar residues" evidence="1">
    <location>
        <begin position="42"/>
        <end position="63"/>
    </location>
</feature>
<organism evidence="2 3">
    <name type="scientific">Lithospermum erythrorhizon</name>
    <name type="common">Purple gromwell</name>
    <name type="synonym">Lithospermum officinale var. erythrorhizon</name>
    <dbReference type="NCBI Taxonomy" id="34254"/>
    <lineage>
        <taxon>Eukaryota</taxon>
        <taxon>Viridiplantae</taxon>
        <taxon>Streptophyta</taxon>
        <taxon>Embryophyta</taxon>
        <taxon>Tracheophyta</taxon>
        <taxon>Spermatophyta</taxon>
        <taxon>Magnoliopsida</taxon>
        <taxon>eudicotyledons</taxon>
        <taxon>Gunneridae</taxon>
        <taxon>Pentapetalae</taxon>
        <taxon>asterids</taxon>
        <taxon>lamiids</taxon>
        <taxon>Boraginales</taxon>
        <taxon>Boraginaceae</taxon>
        <taxon>Boraginoideae</taxon>
        <taxon>Lithospermeae</taxon>
        <taxon>Lithospermum</taxon>
    </lineage>
</organism>
<protein>
    <submittedName>
        <fullName evidence="2">Uncharacterized protein</fullName>
    </submittedName>
</protein>
<evidence type="ECO:0000313" key="3">
    <source>
        <dbReference type="Proteomes" id="UP001454036"/>
    </source>
</evidence>
<evidence type="ECO:0000313" key="2">
    <source>
        <dbReference type="EMBL" id="GAA0158888.1"/>
    </source>
</evidence>